<feature type="compositionally biased region" description="Polar residues" evidence="2">
    <location>
        <begin position="242"/>
        <end position="281"/>
    </location>
</feature>
<feature type="coiled-coil region" evidence="1">
    <location>
        <begin position="759"/>
        <end position="800"/>
    </location>
</feature>
<organism evidence="3 4">
    <name type="scientific">Cryptococcus deuterogattii Ram5</name>
    <dbReference type="NCBI Taxonomy" id="1296110"/>
    <lineage>
        <taxon>Eukaryota</taxon>
        <taxon>Fungi</taxon>
        <taxon>Dikarya</taxon>
        <taxon>Basidiomycota</taxon>
        <taxon>Agaricomycotina</taxon>
        <taxon>Tremellomycetes</taxon>
        <taxon>Tremellales</taxon>
        <taxon>Cryptococcaceae</taxon>
        <taxon>Cryptococcus</taxon>
        <taxon>Cryptococcus gattii species complex</taxon>
    </lineage>
</organism>
<feature type="compositionally biased region" description="Low complexity" evidence="2">
    <location>
        <begin position="589"/>
        <end position="614"/>
    </location>
</feature>
<feature type="compositionally biased region" description="Basic and acidic residues" evidence="2">
    <location>
        <begin position="44"/>
        <end position="60"/>
    </location>
</feature>
<feature type="compositionally biased region" description="Low complexity" evidence="2">
    <location>
        <begin position="371"/>
        <end position="383"/>
    </location>
</feature>
<feature type="compositionally biased region" description="Low complexity" evidence="2">
    <location>
        <begin position="905"/>
        <end position="916"/>
    </location>
</feature>
<feature type="region of interest" description="Disordered" evidence="2">
    <location>
        <begin position="462"/>
        <end position="714"/>
    </location>
</feature>
<sequence>MSPPLAVSDRRAHKLAPGTKKPKMPLTTEAILNSLPPLPAPSHEWAEAKGKPKQVLDDQSAKVPAQGHRHKRSASQAHRRQRSSIALPCSGMAQALARQSVMGVFEGQPEEIATKPPTPMLEKSPIPPEDEQEQGKEHDEEYRQVAARLSAFSFASKPAAGTFPPRRRQPPRLSSQSILGHELVSSPLSSPTSSHRFSNSSSRPPSLLLARPSSNILSPPSSATGPSSPPAQPKKKRHSHTRSNSISLPNIKLQNAVSRPSSLNILHSPSFDSLASPTSPNGEPKPSRLTGLNSQRLKFEPSGRGAEAEKQREESRRRALEKLTGSEPRSRSPFVEPPVAEISLPDLDDEDSSSVASSNRPLSGAFGQPTAFSWSSQPSLSFLPLPPLSGPTSSSPLSASPFSVASSAADEQSIDRPERLSGQSFGLFRDPISIKEESIGYGMDVNDASIAKRPSMNRQLSALQEVDESEEDEEQMLENVQEEAEAETEEKEEEEEEGRPAAALVMPTILPKTAPESTVSPSGLRELRLSSSLSTPRRYETQSSSDRYSFPQSLTSPPPFSIGVSSNSKNASLSSPTKSYGTIGRGRPGRSSSDASASSHGGGPTPKRTTPTMGFRGSISYRKDASSSSGSRELGRDIIANPTLTPTPTVSGVGVNSPSPSTKGMSANTRGMRPCPRVRLTGDLGSGRVLGEVNEMEEEEEQGGETRRRRRRSVSAGIDFLQNASSSSIESGGCGGRCRPSSELFSQDSLDRLHWRDVQLEMERENESLRDELDFWKAKYRALEERLDNERKEGVVLRDRVRKLGDRLSSISSLPTERSDIYSQSQQAAESRLIAEMREQLFTLTGKLQQEHRAKEMAFVKLNNLRGKVAAQGQGQQRTAGSTGQDEDSSYEILFSSRSVTSRETTPSLTPPQTELPTPPPPNLTSTKSFAIGKIDESESISKRFTPDFTRLKSWGFPATPPTGNENITSKEKKRESFFGLSNPLRRTTSDDGPRNNQGIDLPPFVVDDNTPGVFPAPAGAGVLPPVGVGVRAVSDPTNLQSFGKESISHLPGTGGPAQFGIPTITVHDGGVFGAAGVMCSGVLDFRKGCKCCVGDVIEV</sequence>
<keyword evidence="4" id="KW-1185">Reference proteome</keyword>
<dbReference type="Proteomes" id="UP000053392">
    <property type="component" value="Unassembled WGS sequence"/>
</dbReference>
<reference evidence="3 4" key="1">
    <citation type="submission" date="2015-01" db="EMBL/GenBank/DDBJ databases">
        <title>The Genome Sequence of Cryptococcus gattii Ram5.</title>
        <authorList>
            <consortium name="The Broad Institute Genomics Platform"/>
            <person name="Cuomo C."/>
            <person name="Litvintseva A."/>
            <person name="Chen Y."/>
            <person name="Heitman J."/>
            <person name="Sun S."/>
            <person name="Springer D."/>
            <person name="Dromer F."/>
            <person name="Young S."/>
            <person name="Zeng Q."/>
            <person name="Gargeya S."/>
            <person name="Abouelleil A."/>
            <person name="Alvarado L."/>
            <person name="Chapman S.B."/>
            <person name="Gainer-Dewar J."/>
            <person name="Goldberg J."/>
            <person name="Griggs A."/>
            <person name="Gujja S."/>
            <person name="Hansen M."/>
            <person name="Howarth C."/>
            <person name="Imamovic A."/>
            <person name="Larimer J."/>
            <person name="Murphy C."/>
            <person name="Naylor J."/>
            <person name="Pearson M."/>
            <person name="Priest M."/>
            <person name="Roberts A."/>
            <person name="Saif S."/>
            <person name="Shea T."/>
            <person name="Sykes S."/>
            <person name="Wortman J."/>
            <person name="Nusbaum C."/>
            <person name="Birren B."/>
        </authorList>
    </citation>
    <scope>NUCLEOTIDE SEQUENCE [LARGE SCALE GENOMIC DNA]</scope>
    <source>
        <strain evidence="3 4">Ram5</strain>
    </source>
</reference>
<evidence type="ECO:0000313" key="4">
    <source>
        <dbReference type="Proteomes" id="UP000053392"/>
    </source>
</evidence>
<feature type="region of interest" description="Disordered" evidence="2">
    <location>
        <begin position="870"/>
        <end position="925"/>
    </location>
</feature>
<proteinExistence type="predicted"/>
<protein>
    <submittedName>
        <fullName evidence="3">Uncharacterized protein</fullName>
    </submittedName>
</protein>
<dbReference type="HOGENOM" id="CLU_284826_0_0_1"/>
<feature type="compositionally biased region" description="Low complexity" evidence="2">
    <location>
        <begin position="185"/>
        <end position="226"/>
    </location>
</feature>
<name>A0A0D0V5U7_9TREE</name>
<keyword evidence="1" id="KW-0175">Coiled coil</keyword>
<dbReference type="EMBL" id="KN847897">
    <property type="protein sequence ID" value="KIR42746.1"/>
    <property type="molecule type" value="Genomic_DNA"/>
</dbReference>
<gene>
    <name evidence="3" type="ORF">I313_00949</name>
</gene>
<feature type="compositionally biased region" description="Basic residues" evidence="2">
    <location>
        <begin position="67"/>
        <end position="82"/>
    </location>
</feature>
<feature type="compositionally biased region" description="Low complexity" evidence="2">
    <location>
        <begin position="648"/>
        <end position="662"/>
    </location>
</feature>
<feature type="region of interest" description="Disordered" evidence="2">
    <location>
        <begin position="1"/>
        <end position="427"/>
    </location>
</feature>
<evidence type="ECO:0000256" key="1">
    <source>
        <dbReference type="SAM" id="Coils"/>
    </source>
</evidence>
<feature type="compositionally biased region" description="Low complexity" evidence="2">
    <location>
        <begin position="390"/>
        <end position="409"/>
    </location>
</feature>
<accession>A0A0D0V5U7</accession>
<evidence type="ECO:0000256" key="2">
    <source>
        <dbReference type="SAM" id="MobiDB-lite"/>
    </source>
</evidence>
<feature type="compositionally biased region" description="Acidic residues" evidence="2">
    <location>
        <begin position="465"/>
        <end position="497"/>
    </location>
</feature>
<dbReference type="OrthoDB" id="2528184at2759"/>
<feature type="compositionally biased region" description="Basic and acidic residues" evidence="2">
    <location>
        <begin position="133"/>
        <end position="143"/>
    </location>
</feature>
<evidence type="ECO:0000313" key="3">
    <source>
        <dbReference type="EMBL" id="KIR42746.1"/>
    </source>
</evidence>
<feature type="compositionally biased region" description="Acidic residues" evidence="2">
    <location>
        <begin position="694"/>
        <end position="703"/>
    </location>
</feature>
<feature type="compositionally biased region" description="Basic and acidic residues" evidence="2">
    <location>
        <begin position="297"/>
        <end position="321"/>
    </location>
</feature>
<feature type="compositionally biased region" description="Low complexity" evidence="2">
    <location>
        <begin position="565"/>
        <end position="575"/>
    </location>
</feature>
<feature type="compositionally biased region" description="Low complexity" evidence="2">
    <location>
        <begin position="870"/>
        <end position="884"/>
    </location>
</feature>
<feature type="compositionally biased region" description="Polar residues" evidence="2">
    <location>
        <begin position="541"/>
        <end position="555"/>
    </location>
</feature>
<dbReference type="AlphaFoldDB" id="A0A0D0V5U7"/>
<feature type="compositionally biased region" description="Low complexity" evidence="2">
    <location>
        <begin position="520"/>
        <end position="536"/>
    </location>
</feature>